<name>A0A0F9AYV5_9ZZZZ</name>
<keyword evidence="3" id="KW-0645">Protease</keyword>
<dbReference type="GO" id="GO:0070009">
    <property type="term" value="F:serine-type aminopeptidase activity"/>
    <property type="evidence" value="ECO:0007669"/>
    <property type="project" value="InterPro"/>
</dbReference>
<dbReference type="GO" id="GO:0006508">
    <property type="term" value="P:proteolysis"/>
    <property type="evidence" value="ECO:0007669"/>
    <property type="project" value="UniProtKB-KW"/>
</dbReference>
<evidence type="ECO:0000256" key="1">
    <source>
        <dbReference type="ARBA" id="ARBA00010491"/>
    </source>
</evidence>
<dbReference type="InterPro" id="IPR019500">
    <property type="entry name" value="Pep_S46"/>
</dbReference>
<organism evidence="6">
    <name type="scientific">marine sediment metagenome</name>
    <dbReference type="NCBI Taxonomy" id="412755"/>
    <lineage>
        <taxon>unclassified sequences</taxon>
        <taxon>metagenomes</taxon>
        <taxon>ecological metagenomes</taxon>
    </lineage>
</organism>
<dbReference type="SUPFAM" id="SSF50494">
    <property type="entry name" value="Trypsin-like serine proteases"/>
    <property type="match status" value="1"/>
</dbReference>
<keyword evidence="2" id="KW-0031">Aminopeptidase</keyword>
<reference evidence="6" key="1">
    <citation type="journal article" date="2015" name="Nature">
        <title>Complex archaea that bridge the gap between prokaryotes and eukaryotes.</title>
        <authorList>
            <person name="Spang A."/>
            <person name="Saw J.H."/>
            <person name="Jorgensen S.L."/>
            <person name="Zaremba-Niedzwiedzka K."/>
            <person name="Martijn J."/>
            <person name="Lind A.E."/>
            <person name="van Eijk R."/>
            <person name="Schleper C."/>
            <person name="Guy L."/>
            <person name="Ettema T.J."/>
        </authorList>
    </citation>
    <scope>NUCLEOTIDE SEQUENCE</scope>
</reference>
<comment type="similarity">
    <text evidence="1">Belongs to the peptidase S46 family.</text>
</comment>
<keyword evidence="5" id="KW-0378">Hydrolase</keyword>
<dbReference type="AlphaFoldDB" id="A0A0F9AYV5"/>
<dbReference type="GO" id="GO:0008239">
    <property type="term" value="F:dipeptidyl-peptidase activity"/>
    <property type="evidence" value="ECO:0007669"/>
    <property type="project" value="InterPro"/>
</dbReference>
<evidence type="ECO:0008006" key="7">
    <source>
        <dbReference type="Google" id="ProtNLM"/>
    </source>
</evidence>
<evidence type="ECO:0000256" key="2">
    <source>
        <dbReference type="ARBA" id="ARBA00022438"/>
    </source>
</evidence>
<dbReference type="PANTHER" id="PTHR38469:SF1">
    <property type="entry name" value="PERIPLASMIC PEPTIDASE SUBFAMILY S1B"/>
    <property type="match status" value="1"/>
</dbReference>
<comment type="caution">
    <text evidence="6">The sequence shown here is derived from an EMBL/GenBank/DDBJ whole genome shotgun (WGS) entry which is preliminary data.</text>
</comment>
<dbReference type="PANTHER" id="PTHR38469">
    <property type="entry name" value="PERIPLASMIC PEPTIDASE SUBFAMILY S1B"/>
    <property type="match status" value="1"/>
</dbReference>
<gene>
    <name evidence="6" type="ORF">LCGC14_2852750</name>
</gene>
<evidence type="ECO:0000313" key="6">
    <source>
        <dbReference type="EMBL" id="KKK77526.1"/>
    </source>
</evidence>
<evidence type="ECO:0000256" key="5">
    <source>
        <dbReference type="ARBA" id="ARBA00022801"/>
    </source>
</evidence>
<feature type="non-terminal residue" evidence="6">
    <location>
        <position position="128"/>
    </location>
</feature>
<dbReference type="Pfam" id="PF10459">
    <property type="entry name" value="Peptidase_S46"/>
    <property type="match status" value="1"/>
</dbReference>
<dbReference type="InterPro" id="IPR009003">
    <property type="entry name" value="Peptidase_S1_PA"/>
</dbReference>
<evidence type="ECO:0000256" key="3">
    <source>
        <dbReference type="ARBA" id="ARBA00022670"/>
    </source>
</evidence>
<dbReference type="EMBL" id="LAZR01054914">
    <property type="protein sequence ID" value="KKK77526.1"/>
    <property type="molecule type" value="Genomic_DNA"/>
</dbReference>
<proteinExistence type="inferred from homology"/>
<keyword evidence="4" id="KW-0732">Signal</keyword>
<evidence type="ECO:0000256" key="4">
    <source>
        <dbReference type="ARBA" id="ARBA00022729"/>
    </source>
</evidence>
<protein>
    <recommendedName>
        <fullName evidence="7">S46 family peptidase</fullName>
    </recommendedName>
</protein>
<sequence>MRLKPLIATLAIAISGTSFADEGMWQPHQLPDLESILKAKGLEIDAKSISKLTEFPMNAVISLGGCTASFVSPKGLVVTNHHCAYGSIQYNSTPENNILENGFLAKTPAEDLPAAPGSRVYVTETVTD</sequence>
<accession>A0A0F9AYV5</accession>